<reference evidence="3 4" key="1">
    <citation type="submission" date="2022-04" db="EMBL/GenBank/DDBJ databases">
        <title>Positive selection, recombination, and allopatry shape intraspecific diversity of widespread and dominant cyanobacteria.</title>
        <authorList>
            <person name="Wei J."/>
            <person name="Shu W."/>
            <person name="Hu C."/>
        </authorList>
    </citation>
    <scope>NUCLEOTIDE SEQUENCE [LARGE SCALE GENOMIC DNA]</scope>
    <source>
        <strain evidence="3 4">AS-A4</strain>
    </source>
</reference>
<evidence type="ECO:0000313" key="4">
    <source>
        <dbReference type="Proteomes" id="UP001476950"/>
    </source>
</evidence>
<proteinExistence type="predicted"/>
<comment type="caution">
    <text evidence="3">The sequence shown here is derived from an EMBL/GenBank/DDBJ whole genome shotgun (WGS) entry which is preliminary data.</text>
</comment>
<protein>
    <submittedName>
        <fullName evidence="3">ABC transporter substrate-binding protein</fullName>
    </submittedName>
</protein>
<keyword evidence="4" id="KW-1185">Reference proteome</keyword>
<name>A0ABV0KL15_9CYAN</name>
<dbReference type="PROSITE" id="PS51257">
    <property type="entry name" value="PROKAR_LIPOPROTEIN"/>
    <property type="match status" value="1"/>
</dbReference>
<keyword evidence="1" id="KW-0732">Signal</keyword>
<dbReference type="RefSeq" id="WP_190449623.1">
    <property type="nucleotide sequence ID" value="NZ_JAMPLM010000013.1"/>
</dbReference>
<feature type="chain" id="PRO_5045727953" evidence="1">
    <location>
        <begin position="25"/>
        <end position="303"/>
    </location>
</feature>
<feature type="signal peptide" evidence="1">
    <location>
        <begin position="1"/>
        <end position="24"/>
    </location>
</feature>
<sequence>MKRKPFLVQMLLVIILLLSIASCASPTDSGNSGGGGNLVIGAKSFTEQDILGELLAQQIEAKTDLKVVRRLQLGDTLVCHNALLSGQIDLYPEYTGTAFSTILKQKTLGDVKEVYRQVKEGYAQQFNLAVMPPLGFQNTFAMIVRGDVARSLNLKTLSQAAQYVPQWQAGFGYEFTERQEYANMVKTYDFKFTKAPRLMNLGLLYRALLQKQVDLVAGNSTDGQITRSDFVILQDDRQAFPPYEAAAIVREATLQKYPQVRTALEQLAGKVSPDEMQHLNYLVEGELRDIKEVVQTFLKSKNL</sequence>
<evidence type="ECO:0000256" key="1">
    <source>
        <dbReference type="SAM" id="SignalP"/>
    </source>
</evidence>
<dbReference type="Proteomes" id="UP001476950">
    <property type="component" value="Unassembled WGS sequence"/>
</dbReference>
<accession>A0ABV0KL15</accession>
<dbReference type="SUPFAM" id="SSF53850">
    <property type="entry name" value="Periplasmic binding protein-like II"/>
    <property type="match status" value="1"/>
</dbReference>
<organism evidence="3 4">
    <name type="scientific">Stenomitos frigidus AS-A4</name>
    <dbReference type="NCBI Taxonomy" id="2933935"/>
    <lineage>
        <taxon>Bacteria</taxon>
        <taxon>Bacillati</taxon>
        <taxon>Cyanobacteriota</taxon>
        <taxon>Cyanophyceae</taxon>
        <taxon>Leptolyngbyales</taxon>
        <taxon>Leptolyngbyaceae</taxon>
        <taxon>Stenomitos</taxon>
    </lineage>
</organism>
<evidence type="ECO:0000259" key="2">
    <source>
        <dbReference type="Pfam" id="PF04069"/>
    </source>
</evidence>
<dbReference type="InterPro" id="IPR007210">
    <property type="entry name" value="ABC_Gly_betaine_transp_sub-bd"/>
</dbReference>
<feature type="domain" description="ABC-type glycine betaine transport system substrate-binding" evidence="2">
    <location>
        <begin position="37"/>
        <end position="299"/>
    </location>
</feature>
<dbReference type="Pfam" id="PF04069">
    <property type="entry name" value="OpuAC"/>
    <property type="match status" value="1"/>
</dbReference>
<dbReference type="EMBL" id="JAMPLM010000013">
    <property type="protein sequence ID" value="MEP1059905.1"/>
    <property type="molecule type" value="Genomic_DNA"/>
</dbReference>
<dbReference type="CDD" id="cd13613">
    <property type="entry name" value="PBP2_Opu_like_2"/>
    <property type="match status" value="1"/>
</dbReference>
<dbReference type="Gene3D" id="3.40.190.120">
    <property type="entry name" value="Osmoprotection protein (prox), domain 2"/>
    <property type="match status" value="1"/>
</dbReference>
<gene>
    <name evidence="3" type="ORF">NDI38_15810</name>
</gene>
<evidence type="ECO:0000313" key="3">
    <source>
        <dbReference type="EMBL" id="MEP1059905.1"/>
    </source>
</evidence>
<dbReference type="Gene3D" id="3.40.190.10">
    <property type="entry name" value="Periplasmic binding protein-like II"/>
    <property type="match status" value="1"/>
</dbReference>